<keyword evidence="1" id="KW-1133">Transmembrane helix</keyword>
<sequence length="274" mass="28748">MASTTAGAINTSALRRILTAVVGMLLLTACQVDVVVDVTVEPDGTGSMTVTVTADAELVERVPTIADDLVLDDIAEAGWVIDGPTDTPDGGLVLTFTHPFSGADEATNLLRSLGPPFNDPRLGRGSAGDVTTNTLTGNFGLPDGFATFADSDLISAVGDVPFAAEFTASGATPENSMTAVIRATLPGEIVDDETNAVELDDGRLEWTIPLGDGAITEVRGRTEQAPSAGGSWARPLSIVALIALIAWVVFMVAFIGFVTFARWRRSRGYRRRPL</sequence>
<dbReference type="AlphaFoldDB" id="A0A6C7EB94"/>
<keyword evidence="3" id="KW-1185">Reference proteome</keyword>
<protein>
    <recommendedName>
        <fullName evidence="4">DUF3153 domain-containing protein</fullName>
    </recommendedName>
</protein>
<accession>A0A6C7EB94</accession>
<keyword evidence="1" id="KW-0812">Transmembrane</keyword>
<evidence type="ECO:0000313" key="3">
    <source>
        <dbReference type="Proteomes" id="UP000011863"/>
    </source>
</evidence>
<dbReference type="Proteomes" id="UP000011863">
    <property type="component" value="Chromosome"/>
</dbReference>
<name>A0A6C7EB94_ILUCY</name>
<evidence type="ECO:0000256" key="1">
    <source>
        <dbReference type="SAM" id="Phobius"/>
    </source>
</evidence>
<feature type="transmembrane region" description="Helical" evidence="1">
    <location>
        <begin position="236"/>
        <end position="261"/>
    </location>
</feature>
<reference evidence="2 3" key="1">
    <citation type="journal article" date="2013" name="Int. J. Syst. Evol. Microbiol.">
        <title>Ilumatobacter nonamiense sp. nov. and Ilumatobacter coccineum sp. nov., isolated from seashore sand.</title>
        <authorList>
            <person name="Matsumoto A."/>
            <person name="Kasai H."/>
            <person name="Matsuo Y."/>
            <person name="Shizuri Y."/>
            <person name="Ichikawa N."/>
            <person name="Fujita N."/>
            <person name="Omura S."/>
            <person name="Takahashi Y."/>
        </authorList>
    </citation>
    <scope>NUCLEOTIDE SEQUENCE [LARGE SCALE GENOMIC DNA]</scope>
    <source>
        <strain evidence="3">NBRC 103263 / KCTC 29153 / YM16-304</strain>
    </source>
</reference>
<proteinExistence type="predicted"/>
<dbReference type="KEGG" id="aym:YM304_37030"/>
<evidence type="ECO:0008006" key="4">
    <source>
        <dbReference type="Google" id="ProtNLM"/>
    </source>
</evidence>
<dbReference type="EMBL" id="AP012057">
    <property type="protein sequence ID" value="BAN04017.1"/>
    <property type="molecule type" value="Genomic_DNA"/>
</dbReference>
<dbReference type="OrthoDB" id="9827573at2"/>
<dbReference type="RefSeq" id="WP_015443264.1">
    <property type="nucleotide sequence ID" value="NC_020520.1"/>
</dbReference>
<organism evidence="2 3">
    <name type="scientific">Ilumatobacter coccineus (strain NBRC 103263 / KCTC 29153 / YM16-304)</name>
    <dbReference type="NCBI Taxonomy" id="1313172"/>
    <lineage>
        <taxon>Bacteria</taxon>
        <taxon>Bacillati</taxon>
        <taxon>Actinomycetota</taxon>
        <taxon>Acidimicrobiia</taxon>
        <taxon>Acidimicrobiales</taxon>
        <taxon>Ilumatobacteraceae</taxon>
        <taxon>Ilumatobacter</taxon>
    </lineage>
</organism>
<evidence type="ECO:0000313" key="2">
    <source>
        <dbReference type="EMBL" id="BAN04017.1"/>
    </source>
</evidence>
<gene>
    <name evidence="2" type="ORF">YM304_37030</name>
</gene>
<keyword evidence="1" id="KW-0472">Membrane</keyword>